<accession>A0A1R0H133</accession>
<dbReference type="Proteomes" id="UP000187455">
    <property type="component" value="Unassembled WGS sequence"/>
</dbReference>
<protein>
    <submittedName>
        <fullName evidence="1">Uncharacterized protein</fullName>
    </submittedName>
</protein>
<proteinExistence type="predicted"/>
<dbReference type="OrthoDB" id="5545891at2759"/>
<dbReference type="STRING" id="133383.A0A1R0H133"/>
<evidence type="ECO:0000313" key="1">
    <source>
        <dbReference type="EMBL" id="OLY82853.1"/>
    </source>
</evidence>
<comment type="caution">
    <text evidence="1">The sequence shown here is derived from an EMBL/GenBank/DDBJ whole genome shotgun (WGS) entry which is preliminary data.</text>
</comment>
<gene>
    <name evidence="1" type="ORF">AYI68_g3020</name>
</gene>
<name>A0A1R0H133_9FUNG</name>
<dbReference type="EMBL" id="LSSL01001212">
    <property type="protein sequence ID" value="OLY82853.1"/>
    <property type="molecule type" value="Genomic_DNA"/>
</dbReference>
<keyword evidence="2" id="KW-1185">Reference proteome</keyword>
<organism evidence="1 2">
    <name type="scientific">Smittium mucronatum</name>
    <dbReference type="NCBI Taxonomy" id="133383"/>
    <lineage>
        <taxon>Eukaryota</taxon>
        <taxon>Fungi</taxon>
        <taxon>Fungi incertae sedis</taxon>
        <taxon>Zoopagomycota</taxon>
        <taxon>Kickxellomycotina</taxon>
        <taxon>Harpellomycetes</taxon>
        <taxon>Harpellales</taxon>
        <taxon>Legeriomycetaceae</taxon>
        <taxon>Smittium</taxon>
    </lineage>
</organism>
<reference evidence="1 2" key="1">
    <citation type="journal article" date="2016" name="Mol. Biol. Evol.">
        <title>Genome-Wide Survey of Gut Fungi (Harpellales) Reveals the First Horizontally Transferred Ubiquitin Gene from a Mosquito Host.</title>
        <authorList>
            <person name="Wang Y."/>
            <person name="White M.M."/>
            <person name="Kvist S."/>
            <person name="Moncalvo J.M."/>
        </authorList>
    </citation>
    <scope>NUCLEOTIDE SEQUENCE [LARGE SCALE GENOMIC DNA]</scope>
    <source>
        <strain evidence="1 2">ALG-7-W6</strain>
    </source>
</reference>
<dbReference type="AlphaFoldDB" id="A0A1R0H133"/>
<sequence length="157" mass="17838">MPLLDKEDLFATPGILFTELSVYKELSDALPFIEEDFFRTPLSEDDCKTALYTCPKTSSMNYAPPPLNYSASTEVKKFYKKLHAIETTLAQATRPIDYYVYQNIQENPEIIVADDPDIAFPNNMQLLLSNIATTVTQIRLFNLHIGMELPGRVNKIV</sequence>
<evidence type="ECO:0000313" key="2">
    <source>
        <dbReference type="Proteomes" id="UP000187455"/>
    </source>
</evidence>